<evidence type="ECO:0000313" key="1">
    <source>
        <dbReference type="EMBL" id="RZF59645.1"/>
    </source>
</evidence>
<dbReference type="RefSeq" id="WP_130141564.1">
    <property type="nucleotide sequence ID" value="NZ_SGIT01000002.1"/>
</dbReference>
<dbReference type="AlphaFoldDB" id="A0A4Q6XJV3"/>
<comment type="caution">
    <text evidence="1">The sequence shown here is derived from an EMBL/GenBank/DDBJ whole genome shotgun (WGS) entry which is preliminary data.</text>
</comment>
<dbReference type="PROSITE" id="PS51257">
    <property type="entry name" value="PROKAR_LIPOPROTEIN"/>
    <property type="match status" value="1"/>
</dbReference>
<sequence>MHAILRPIFFLCLCFLAVSCGITSKSRLQQLPTALPPASYPNTHWLPTMEQTIKPDKNAVYASLPLLWSALQEQLGKAIQASERSQTLQQLAHATVDKNSVNEKQFQTAVHRDENTISLTATLDVTLLFEPYFEHMATSATFNGIPVNSFGMSKNSFDRLHKQIEIHRYRDDDHFIIGLLPTDRKQQVLIYRTDKKYPTLAAMYVDLQEEIQHGRADMTVPDRLWRYSWTPYDRVVIPRVALGVQGEYPQLSGGVLQNGNEQLTLANVQHKTAFLLNETGTKLAVEMDIGVDIDGLPRGGSKPKNIILDKPFYIVVKKRDDNISPYLVLWISNTELLEID</sequence>
<keyword evidence="2" id="KW-1185">Reference proteome</keyword>
<evidence type="ECO:0008006" key="3">
    <source>
        <dbReference type="Google" id="ProtNLM"/>
    </source>
</evidence>
<accession>A0A4Q6XJV3</accession>
<reference evidence="1 2" key="1">
    <citation type="submission" date="2019-02" db="EMBL/GenBank/DDBJ databases">
        <authorList>
            <person name="Li Y."/>
        </authorList>
    </citation>
    <scope>NUCLEOTIDE SEQUENCE [LARGE SCALE GENOMIC DNA]</scope>
    <source>
        <strain evidence="1 2">30C10-4-7</strain>
    </source>
</reference>
<dbReference type="EMBL" id="SGIT01000002">
    <property type="protein sequence ID" value="RZF59645.1"/>
    <property type="molecule type" value="Genomic_DNA"/>
</dbReference>
<evidence type="ECO:0000313" key="2">
    <source>
        <dbReference type="Proteomes" id="UP000292855"/>
    </source>
</evidence>
<dbReference type="OrthoDB" id="1953107at2"/>
<protein>
    <recommendedName>
        <fullName evidence="3">Serpin domain-containing protein</fullName>
    </recommendedName>
</protein>
<gene>
    <name evidence="1" type="ORF">EWE74_10820</name>
</gene>
<proteinExistence type="predicted"/>
<name>A0A4Q6XJV3_9SPHI</name>
<organism evidence="1 2">
    <name type="scientific">Sphingobacterium corticibacterium</name>
    <dbReference type="NCBI Taxonomy" id="2484746"/>
    <lineage>
        <taxon>Bacteria</taxon>
        <taxon>Pseudomonadati</taxon>
        <taxon>Bacteroidota</taxon>
        <taxon>Sphingobacteriia</taxon>
        <taxon>Sphingobacteriales</taxon>
        <taxon>Sphingobacteriaceae</taxon>
        <taxon>Sphingobacterium</taxon>
    </lineage>
</organism>
<dbReference type="Proteomes" id="UP000292855">
    <property type="component" value="Unassembled WGS sequence"/>
</dbReference>